<evidence type="ECO:0000256" key="14">
    <source>
        <dbReference type="ARBA" id="ARBA00047770"/>
    </source>
</evidence>
<comment type="function">
    <text evidence="1 15">Histone methyltransferase that specifically trimethylates histone H3 to form H3K79me3. This methylation is required for telomere silencing and for the pachytene checkpoint during the meiotic cell cycle by allowing the recruitment of RAD9 to double strand breaks. Nucleosomes are preferred as substrate compared to free histone.</text>
</comment>
<dbReference type="PIRSF" id="PIRSF017570">
    <property type="entry name" value="Histone_H3-K79_MeTrfase"/>
    <property type="match status" value="1"/>
</dbReference>
<comment type="caution">
    <text evidence="19">The sequence shown here is derived from an EMBL/GenBank/DDBJ whole genome shotgun (WGS) entry which is preliminary data.</text>
</comment>
<dbReference type="GO" id="GO:0005634">
    <property type="term" value="C:nucleus"/>
    <property type="evidence" value="ECO:0007669"/>
    <property type="project" value="UniProtKB-SubCell"/>
</dbReference>
<evidence type="ECO:0000256" key="9">
    <source>
        <dbReference type="ARBA" id="ARBA00022853"/>
    </source>
</evidence>
<dbReference type="OrthoDB" id="443402at2759"/>
<evidence type="ECO:0000256" key="6">
    <source>
        <dbReference type="ARBA" id="ARBA00022679"/>
    </source>
</evidence>
<gene>
    <name evidence="19" type="ORF">GcC1_040010</name>
</gene>
<feature type="binding site" evidence="16">
    <location>
        <begin position="409"/>
        <end position="410"/>
    </location>
    <ligand>
        <name>S-adenosyl-L-methionine</name>
        <dbReference type="ChEBI" id="CHEBI:59789"/>
    </ligand>
</feature>
<evidence type="ECO:0000256" key="4">
    <source>
        <dbReference type="ARBA" id="ARBA00020987"/>
    </source>
</evidence>
<dbReference type="GO" id="GO:0140956">
    <property type="term" value="F:histone H3K79 trimethyltransferase activity"/>
    <property type="evidence" value="ECO:0007669"/>
    <property type="project" value="UniProtKB-EC"/>
</dbReference>
<dbReference type="Gene3D" id="1.10.260.170">
    <property type="match status" value="1"/>
</dbReference>
<keyword evidence="8" id="KW-0677">Repeat</keyword>
<sequence length="515" mass="58370">MNSIFHNKSFPIKVAPVVIRTERVRGPPKSKSSLSDEAKSKLKSRDGQKASSTNKNQREFYPHSLTEDKVDNKISHRKSRIVKKRPLTSLDSDTSDSENNIVIGVKSFKRRELSSLVDKKRNICLENAFSGHSACVAEMIHAAAIVSSENRLKKKTDGDAVVTLDLKYPSSDSERFLFSTNKEFGTRLTIRYRYALIFGNDFNPAEEIINVIKVVLDFYFAKDQAICLKDSEKGLIRKLNKFYNIFARNVADIKPLFEFKNTVEIYNSAIEKEISNGTFFRNLGSAHHIPLYMVEFILQQSYSRAVSPNVEILKKYENGTDNVYGELLPPFVSKILYESGLTSESVFVDLGSGVGNVVLQAALEFGCESWGCEILENVAALAESQKKEFDVRCQLWGIKPGSVHLEYGDFLENKKIHVAMQRADVILVNNQAFTPVLNQNLKDLFLDVKDGCRIISLKSFLPYGQQISTRNLWDPANLLDVTEAEYHSRSVSWTDAGGRYYIARKDEKRLMCFNE</sequence>
<evidence type="ECO:0000256" key="2">
    <source>
        <dbReference type="ARBA" id="ARBA00004123"/>
    </source>
</evidence>
<dbReference type="AlphaFoldDB" id="A0A420IZS9"/>
<dbReference type="GO" id="GO:0000781">
    <property type="term" value="C:chromosome, telomeric region"/>
    <property type="evidence" value="ECO:0007669"/>
    <property type="project" value="GOC"/>
</dbReference>
<dbReference type="Gene3D" id="3.40.50.150">
    <property type="entry name" value="Vaccinia Virus protein VP39"/>
    <property type="match status" value="1"/>
</dbReference>
<keyword evidence="10 15" id="KW-0805">Transcription regulation</keyword>
<keyword evidence="12 15" id="KW-0539">Nucleus</keyword>
<proteinExistence type="inferred from homology"/>
<evidence type="ECO:0000256" key="17">
    <source>
        <dbReference type="SAM" id="MobiDB-lite"/>
    </source>
</evidence>
<dbReference type="GO" id="GO:0000786">
    <property type="term" value="C:nucleosome"/>
    <property type="evidence" value="ECO:0007669"/>
    <property type="project" value="InterPro"/>
</dbReference>
<dbReference type="InterPro" id="IPR025789">
    <property type="entry name" value="DOT1_dom"/>
</dbReference>
<evidence type="ECO:0000256" key="7">
    <source>
        <dbReference type="ARBA" id="ARBA00022691"/>
    </source>
</evidence>
<keyword evidence="5 15" id="KW-0489">Methyltransferase</keyword>
<accession>A0A420IZS9</accession>
<dbReference type="InterPro" id="IPR030445">
    <property type="entry name" value="H3-K79_meTrfase"/>
</dbReference>
<evidence type="ECO:0000256" key="16">
    <source>
        <dbReference type="PIRSR" id="PIRSR017570-1"/>
    </source>
</evidence>
<evidence type="ECO:0000256" key="10">
    <source>
        <dbReference type="ARBA" id="ARBA00023015"/>
    </source>
</evidence>
<dbReference type="GO" id="GO:0032259">
    <property type="term" value="P:methylation"/>
    <property type="evidence" value="ECO:0007669"/>
    <property type="project" value="UniProtKB-KW"/>
</dbReference>
<dbReference type="GO" id="GO:0000077">
    <property type="term" value="P:DNA damage checkpoint signaling"/>
    <property type="evidence" value="ECO:0007669"/>
    <property type="project" value="InterPro"/>
</dbReference>
<comment type="catalytic activity">
    <reaction evidence="14 15">
        <text>L-lysyl(79)-[histone H3] + 3 S-adenosyl-L-methionine = N(6),N(6),N(6)-trimethyl-L-lysyl(79)-[histone H3] + 3 S-adenosyl-L-homocysteine + 3 H(+)</text>
        <dbReference type="Rhea" id="RHEA:60328"/>
        <dbReference type="Rhea" id="RHEA-COMP:15549"/>
        <dbReference type="Rhea" id="RHEA-COMP:15552"/>
        <dbReference type="ChEBI" id="CHEBI:15378"/>
        <dbReference type="ChEBI" id="CHEBI:29969"/>
        <dbReference type="ChEBI" id="CHEBI:57856"/>
        <dbReference type="ChEBI" id="CHEBI:59789"/>
        <dbReference type="ChEBI" id="CHEBI:61961"/>
        <dbReference type="EC" id="2.1.1.360"/>
    </reaction>
</comment>
<comment type="similarity">
    <text evidence="15">Belongs to the class I-like SAM-binding methyltransferase superfamily. DOT1 family.</text>
</comment>
<evidence type="ECO:0000256" key="12">
    <source>
        <dbReference type="ARBA" id="ARBA00023242"/>
    </source>
</evidence>
<dbReference type="FunFam" id="3.40.50.150:FF:000033">
    <property type="entry name" value="Histone-lysine N-methyltransferase, H3 lysine-79 specific"/>
    <property type="match status" value="1"/>
</dbReference>
<dbReference type="InterPro" id="IPR021162">
    <property type="entry name" value="Dot1"/>
</dbReference>
<dbReference type="Pfam" id="PF08123">
    <property type="entry name" value="DOT1"/>
    <property type="match status" value="1"/>
</dbReference>
<feature type="region of interest" description="Disordered" evidence="17">
    <location>
        <begin position="23"/>
        <end position="78"/>
    </location>
</feature>
<organism evidence="19 20">
    <name type="scientific">Golovinomyces cichoracearum</name>
    <dbReference type="NCBI Taxonomy" id="62708"/>
    <lineage>
        <taxon>Eukaryota</taxon>
        <taxon>Fungi</taxon>
        <taxon>Dikarya</taxon>
        <taxon>Ascomycota</taxon>
        <taxon>Pezizomycotina</taxon>
        <taxon>Leotiomycetes</taxon>
        <taxon>Erysiphales</taxon>
        <taxon>Erysiphaceae</taxon>
        <taxon>Golovinomyces</taxon>
    </lineage>
</organism>
<feature type="binding site" evidence="16">
    <location>
        <position position="373"/>
    </location>
    <ligand>
        <name>S-adenosyl-L-methionine</name>
        <dbReference type="ChEBI" id="CHEBI:59789"/>
    </ligand>
</feature>
<dbReference type="PANTHER" id="PTHR21451">
    <property type="entry name" value="HISTONE H3 METHYLTRANSFERASE"/>
    <property type="match status" value="1"/>
</dbReference>
<feature type="binding site" evidence="16">
    <location>
        <begin position="324"/>
        <end position="327"/>
    </location>
    <ligand>
        <name>S-adenosyl-L-methionine</name>
        <dbReference type="ChEBI" id="CHEBI:59789"/>
    </ligand>
</feature>
<dbReference type="InterPro" id="IPR029063">
    <property type="entry name" value="SAM-dependent_MTases_sf"/>
</dbReference>
<dbReference type="GO" id="GO:0006281">
    <property type="term" value="P:DNA repair"/>
    <property type="evidence" value="ECO:0007669"/>
    <property type="project" value="InterPro"/>
</dbReference>
<comment type="subcellular location">
    <subcellularLocation>
        <location evidence="2 15">Nucleus</location>
    </subcellularLocation>
</comment>
<evidence type="ECO:0000256" key="8">
    <source>
        <dbReference type="ARBA" id="ARBA00022737"/>
    </source>
</evidence>
<name>A0A420IZS9_9PEZI</name>
<dbReference type="EMBL" id="MCBR01004037">
    <property type="protein sequence ID" value="RKF80046.1"/>
    <property type="molecule type" value="Genomic_DNA"/>
</dbReference>
<feature type="compositionally biased region" description="Basic and acidic residues" evidence="17">
    <location>
        <begin position="56"/>
        <end position="74"/>
    </location>
</feature>
<feature type="compositionally biased region" description="Basic and acidic residues" evidence="17">
    <location>
        <begin position="34"/>
        <end position="48"/>
    </location>
</feature>
<evidence type="ECO:0000256" key="11">
    <source>
        <dbReference type="ARBA" id="ARBA00023163"/>
    </source>
</evidence>
<evidence type="ECO:0000256" key="3">
    <source>
        <dbReference type="ARBA" id="ARBA00012190"/>
    </source>
</evidence>
<dbReference type="GO" id="GO:0031509">
    <property type="term" value="P:subtelomeric heterochromatin formation"/>
    <property type="evidence" value="ECO:0007669"/>
    <property type="project" value="InterPro"/>
</dbReference>
<keyword evidence="6 15" id="KW-0808">Transferase</keyword>
<keyword evidence="11 15" id="KW-0804">Transcription</keyword>
<evidence type="ECO:0000313" key="19">
    <source>
        <dbReference type="EMBL" id="RKF80046.1"/>
    </source>
</evidence>
<keyword evidence="9 15" id="KW-0156">Chromatin regulator</keyword>
<feature type="domain" description="DOT1" evidence="18">
    <location>
        <begin position="188"/>
        <end position="515"/>
    </location>
</feature>
<dbReference type="Proteomes" id="UP000285405">
    <property type="component" value="Unassembled WGS sequence"/>
</dbReference>
<dbReference type="SUPFAM" id="SSF53335">
    <property type="entry name" value="S-adenosyl-L-methionine-dependent methyltransferases"/>
    <property type="match status" value="1"/>
</dbReference>
<dbReference type="PANTHER" id="PTHR21451:SF0">
    <property type="entry name" value="HISTONE-LYSINE N-METHYLTRANSFERASE, H3 LYSINE-79 SPECIFIC"/>
    <property type="match status" value="1"/>
</dbReference>
<dbReference type="CDD" id="cd02440">
    <property type="entry name" value="AdoMet_MTases"/>
    <property type="match status" value="1"/>
</dbReference>
<dbReference type="GO" id="GO:0042393">
    <property type="term" value="F:histone binding"/>
    <property type="evidence" value="ECO:0007669"/>
    <property type="project" value="InterPro"/>
</dbReference>
<evidence type="ECO:0000256" key="1">
    <source>
        <dbReference type="ARBA" id="ARBA00003482"/>
    </source>
</evidence>
<keyword evidence="7 15" id="KW-0949">S-adenosyl-L-methionine</keyword>
<protein>
    <recommendedName>
        <fullName evidence="4 15">Histone-lysine N-methyltransferase, H3 lysine-79 specific</fullName>
        <ecNumber evidence="3 15">2.1.1.360</ecNumber>
    </recommendedName>
    <alternativeName>
        <fullName evidence="13 15">Histone H3-K79 methyltransferase</fullName>
    </alternativeName>
</protein>
<evidence type="ECO:0000256" key="15">
    <source>
        <dbReference type="PIRNR" id="PIRNR017570"/>
    </source>
</evidence>
<dbReference type="EC" id="2.1.1.360" evidence="3 15"/>
<evidence type="ECO:0000259" key="18">
    <source>
        <dbReference type="PROSITE" id="PS51569"/>
    </source>
</evidence>
<reference evidence="19 20" key="1">
    <citation type="journal article" date="2018" name="BMC Genomics">
        <title>Comparative genome analyses reveal sequence features reflecting distinct modes of host-adaptation between dicot and monocot powdery mildew.</title>
        <authorList>
            <person name="Wu Y."/>
            <person name="Ma X."/>
            <person name="Pan Z."/>
            <person name="Kale S.D."/>
            <person name="Song Y."/>
            <person name="King H."/>
            <person name="Zhang Q."/>
            <person name="Presley C."/>
            <person name="Deng X."/>
            <person name="Wei C.I."/>
            <person name="Xiao S."/>
        </authorList>
    </citation>
    <scope>NUCLEOTIDE SEQUENCE [LARGE SCALE GENOMIC DNA]</scope>
    <source>
        <strain evidence="19">UCSC1</strain>
    </source>
</reference>
<dbReference type="PROSITE" id="PS51569">
    <property type="entry name" value="DOT1"/>
    <property type="match status" value="1"/>
</dbReference>
<evidence type="ECO:0000313" key="20">
    <source>
        <dbReference type="Proteomes" id="UP000285405"/>
    </source>
</evidence>
<evidence type="ECO:0000256" key="13">
    <source>
        <dbReference type="ARBA" id="ARBA00029821"/>
    </source>
</evidence>
<evidence type="ECO:0000256" key="5">
    <source>
        <dbReference type="ARBA" id="ARBA00022603"/>
    </source>
</evidence>
<feature type="binding site" evidence="16">
    <location>
        <begin position="347"/>
        <end position="356"/>
    </location>
    <ligand>
        <name>S-adenosyl-L-methionine</name>
        <dbReference type="ChEBI" id="CHEBI:59789"/>
    </ligand>
</feature>